<dbReference type="Pfam" id="PF00931">
    <property type="entry name" value="NB-ARC"/>
    <property type="match status" value="1"/>
</dbReference>
<dbReference type="OrthoDB" id="6161812at2759"/>
<dbReference type="PANTHER" id="PTHR36766">
    <property type="entry name" value="PLANT BROAD-SPECTRUM MILDEW RESISTANCE PROTEIN RPW8"/>
    <property type="match status" value="1"/>
</dbReference>
<dbReference type="SUPFAM" id="SSF52058">
    <property type="entry name" value="L domain-like"/>
    <property type="match status" value="1"/>
</dbReference>
<keyword evidence="3" id="KW-0677">Repeat</keyword>
<dbReference type="Pfam" id="PF25019">
    <property type="entry name" value="LRR_R13L1-DRL21"/>
    <property type="match status" value="1"/>
</dbReference>
<dbReference type="GO" id="GO:0006952">
    <property type="term" value="P:defense response"/>
    <property type="evidence" value="ECO:0007669"/>
    <property type="project" value="UniProtKB-KW"/>
</dbReference>
<gene>
    <name evidence="11" type="ORF">BAE44_0010245</name>
</gene>
<dbReference type="GO" id="GO:0005524">
    <property type="term" value="F:ATP binding"/>
    <property type="evidence" value="ECO:0007669"/>
    <property type="project" value="UniProtKB-KW"/>
</dbReference>
<name>A0A1E5VUD2_9POAL</name>
<dbReference type="InterPro" id="IPR032675">
    <property type="entry name" value="LRR_dom_sf"/>
</dbReference>
<protein>
    <submittedName>
        <fullName evidence="11">Disease resistance protein RGA2</fullName>
    </submittedName>
</protein>
<dbReference type="InterPro" id="IPR058922">
    <property type="entry name" value="WHD_DRP"/>
</dbReference>
<dbReference type="Gene3D" id="1.10.8.430">
    <property type="entry name" value="Helical domain of apoptotic protease-activating factors"/>
    <property type="match status" value="1"/>
</dbReference>
<dbReference type="FunFam" id="3.40.50.300:FF:001091">
    <property type="entry name" value="Probable disease resistance protein At1g61300"/>
    <property type="match status" value="1"/>
</dbReference>
<dbReference type="Pfam" id="PF18052">
    <property type="entry name" value="Rx_N"/>
    <property type="match status" value="1"/>
</dbReference>
<dbReference type="EMBL" id="LWDX02029174">
    <property type="protein sequence ID" value="OEL28736.1"/>
    <property type="molecule type" value="Genomic_DNA"/>
</dbReference>
<evidence type="ECO:0000256" key="2">
    <source>
        <dbReference type="ARBA" id="ARBA00022614"/>
    </source>
</evidence>
<dbReference type="Gene3D" id="1.20.5.4130">
    <property type="match status" value="1"/>
</dbReference>
<dbReference type="AlphaFoldDB" id="A0A1E5VUD2"/>
<keyword evidence="12" id="KW-1185">Reference proteome</keyword>
<evidence type="ECO:0000313" key="11">
    <source>
        <dbReference type="EMBL" id="OEL28736.1"/>
    </source>
</evidence>
<keyword evidence="6" id="KW-0067">ATP-binding</keyword>
<feature type="domain" description="Disease resistance N-terminal" evidence="8">
    <location>
        <begin position="17"/>
        <end position="104"/>
    </location>
</feature>
<evidence type="ECO:0000259" key="10">
    <source>
        <dbReference type="Pfam" id="PF25019"/>
    </source>
</evidence>
<dbReference type="Pfam" id="PF23559">
    <property type="entry name" value="WHD_DRP"/>
    <property type="match status" value="1"/>
</dbReference>
<dbReference type="STRING" id="888268.A0A1E5VUD2"/>
<dbReference type="GO" id="GO:0051707">
    <property type="term" value="P:response to other organism"/>
    <property type="evidence" value="ECO:0007669"/>
    <property type="project" value="UniProtKB-ARBA"/>
</dbReference>
<proteinExistence type="inferred from homology"/>
<dbReference type="InterPro" id="IPR042197">
    <property type="entry name" value="Apaf_helical"/>
</dbReference>
<keyword evidence="5" id="KW-0611">Plant defense</keyword>
<evidence type="ECO:0000259" key="9">
    <source>
        <dbReference type="Pfam" id="PF23559"/>
    </source>
</evidence>
<evidence type="ECO:0000259" key="7">
    <source>
        <dbReference type="Pfam" id="PF00931"/>
    </source>
</evidence>
<dbReference type="InterPro" id="IPR041118">
    <property type="entry name" value="Rx_N"/>
</dbReference>
<comment type="caution">
    <text evidence="11">The sequence shown here is derived from an EMBL/GenBank/DDBJ whole genome shotgun (WGS) entry which is preliminary data.</text>
</comment>
<evidence type="ECO:0000313" key="12">
    <source>
        <dbReference type="Proteomes" id="UP000095767"/>
    </source>
</evidence>
<organism evidence="11 12">
    <name type="scientific">Dichanthelium oligosanthes</name>
    <dbReference type="NCBI Taxonomy" id="888268"/>
    <lineage>
        <taxon>Eukaryota</taxon>
        <taxon>Viridiplantae</taxon>
        <taxon>Streptophyta</taxon>
        <taxon>Embryophyta</taxon>
        <taxon>Tracheophyta</taxon>
        <taxon>Spermatophyta</taxon>
        <taxon>Magnoliopsida</taxon>
        <taxon>Liliopsida</taxon>
        <taxon>Poales</taxon>
        <taxon>Poaceae</taxon>
        <taxon>PACMAD clade</taxon>
        <taxon>Panicoideae</taxon>
        <taxon>Panicodae</taxon>
        <taxon>Paniceae</taxon>
        <taxon>Dichantheliinae</taxon>
        <taxon>Dichanthelium</taxon>
    </lineage>
</organism>
<accession>A0A1E5VUD2</accession>
<feature type="domain" description="NB-ARC" evidence="7">
    <location>
        <begin position="214"/>
        <end position="360"/>
    </location>
</feature>
<dbReference type="InterPro" id="IPR036388">
    <property type="entry name" value="WH-like_DNA-bd_sf"/>
</dbReference>
<evidence type="ECO:0000256" key="6">
    <source>
        <dbReference type="ARBA" id="ARBA00022840"/>
    </source>
</evidence>
<evidence type="ECO:0000256" key="5">
    <source>
        <dbReference type="ARBA" id="ARBA00022821"/>
    </source>
</evidence>
<dbReference type="Proteomes" id="UP000095767">
    <property type="component" value="Unassembled WGS sequence"/>
</dbReference>
<dbReference type="SUPFAM" id="SSF52540">
    <property type="entry name" value="P-loop containing nucleoside triphosphate hydrolases"/>
    <property type="match status" value="1"/>
</dbReference>
<sequence length="1042" mass="118117">MAAGAAAFAGKGIATSVISYIINKAFDYLKDNKKDAGLKSTKKRLEELVPQIQVVFDAVDADQIRDQSEALDAWLWQLRDVVEEAEDALDELEYYKLEEEVKMRDNKVSGSFHKFKGKFAQQFNHAFNTGSLKRLKSAVNTLDDAVSGVERFLRVLNQIDNNKMKNHRQVVASRNWRETSSLPPSKVLGREEERKVLVDWLTKAENSAPEQIVNNVPIFSIVGIGGLGKTTLAQYICNDNKVIEYFDLIIWACVSFDFDVERLIRKILQDVTGEEINIVGLNALHKALKKKLSSKTFLLVLDDVWNDQRVYDWNNLVRPLRYGKKGSKILMTTRMQSVADLAARIMQEEGQSLRLSGLEETDLRVLLNRHAFFGVNPDGYKNLQQISNQMAGKLCGSPLAAKVLGVLLNSKRDHSTWNRILASNIYNIEQCKEGIMMVLRLSYQHLQTHLQACFRYCSLFHKDYEFTKKELVYLCMGSGLIQYVADDMMPEDVGMEYLDTLTMKSFFDIKLRPRSRRAIKSNLFDEYYEEKYVIHDLLHELAHSASVNECNRVDRNFAGMIAKTVRHMCIELISPTVVEQISQVKKLRTLIMHFQDQDQAQQELILGKVFSVAKSLRVLSLITNSTCKLPNTVNAMVHLRYLSLMWGQKNMTHFSWFPQSVYKLYHLEIMKFENPRLAVPVKGEMEGVCNLVNLRHLKLSCGIMPMIPYVGKMTSLCELYGFRIQQQSGYTISELKNLKNICHLHVSGLDKVNSIEEAAEVMLDQKENLSVVTFSWSSSGPGDLLNLGSSSSDSCDTSKAEQILDKLQPHPNTCKLKIQGYPGSRSPCWLESLELINLTYLCLCDCKVLQRLPPIGQLPSLQYHYISNMESVDRVDSSFYGSEKPYGLQSLKVLEIEDMPRCTEWVGLDDENLFPRLDKLVVRNCKELRCAPSVPISIQHVEIHCAGLRAMPPLFVTSNTSSSSSPALSLSKLVISRCPDLATLWQGYSLPTLEELSIQQCARLSCLPEDSFCSLSTLKTFEIVRCVDNPSLVSFCSCLSVS</sequence>
<comment type="similarity">
    <text evidence="1">Belongs to the disease resistance NB-LRR family.</text>
</comment>
<evidence type="ECO:0000256" key="4">
    <source>
        <dbReference type="ARBA" id="ARBA00022741"/>
    </source>
</evidence>
<evidence type="ECO:0000256" key="3">
    <source>
        <dbReference type="ARBA" id="ARBA00022737"/>
    </source>
</evidence>
<dbReference type="Gene3D" id="3.80.10.10">
    <property type="entry name" value="Ribonuclease Inhibitor"/>
    <property type="match status" value="2"/>
</dbReference>
<dbReference type="InterPro" id="IPR056789">
    <property type="entry name" value="LRR_R13L1-DRL21"/>
</dbReference>
<dbReference type="InterPro" id="IPR002182">
    <property type="entry name" value="NB-ARC"/>
</dbReference>
<evidence type="ECO:0000259" key="8">
    <source>
        <dbReference type="Pfam" id="PF18052"/>
    </source>
</evidence>
<feature type="domain" description="R13L1/DRL21-like LRR repeat region" evidence="10">
    <location>
        <begin position="732"/>
        <end position="869"/>
    </location>
</feature>
<dbReference type="PRINTS" id="PR00364">
    <property type="entry name" value="DISEASERSIST"/>
</dbReference>
<keyword evidence="4" id="KW-0547">Nucleotide-binding</keyword>
<evidence type="ECO:0000256" key="1">
    <source>
        <dbReference type="ARBA" id="ARBA00008894"/>
    </source>
</evidence>
<dbReference type="InterPro" id="IPR027417">
    <property type="entry name" value="P-loop_NTPase"/>
</dbReference>
<keyword evidence="2" id="KW-0433">Leucine-rich repeat</keyword>
<dbReference type="GO" id="GO:0043531">
    <property type="term" value="F:ADP binding"/>
    <property type="evidence" value="ECO:0007669"/>
    <property type="project" value="InterPro"/>
</dbReference>
<dbReference type="Gene3D" id="3.40.50.300">
    <property type="entry name" value="P-loop containing nucleotide triphosphate hydrolases"/>
    <property type="match status" value="1"/>
</dbReference>
<dbReference type="PANTHER" id="PTHR36766:SF60">
    <property type="entry name" value="NB-ARC DOMAIN-CONTAINING PROTEIN"/>
    <property type="match status" value="1"/>
</dbReference>
<dbReference type="Gene3D" id="1.10.10.10">
    <property type="entry name" value="Winged helix-like DNA-binding domain superfamily/Winged helix DNA-binding domain"/>
    <property type="match status" value="1"/>
</dbReference>
<reference evidence="11 12" key="1">
    <citation type="submission" date="2016-09" db="EMBL/GenBank/DDBJ databases">
        <title>The draft genome of Dichanthelium oligosanthes: A C3 panicoid grass species.</title>
        <authorList>
            <person name="Studer A.J."/>
            <person name="Schnable J.C."/>
            <person name="Brutnell T.P."/>
        </authorList>
    </citation>
    <scope>NUCLEOTIDE SEQUENCE [LARGE SCALE GENOMIC DNA]</scope>
    <source>
        <strain evidence="12">cv. Kellogg 1175</strain>
        <tissue evidence="11">Leaf</tissue>
    </source>
</reference>
<feature type="domain" description="Disease resistance protein winged helix" evidence="9">
    <location>
        <begin position="459"/>
        <end position="542"/>
    </location>
</feature>